<evidence type="ECO:0000313" key="2">
    <source>
        <dbReference type="Proteomes" id="UP000253606"/>
    </source>
</evidence>
<protein>
    <submittedName>
        <fullName evidence="1">Uncharacterized protein</fullName>
    </submittedName>
</protein>
<reference evidence="1 2" key="1">
    <citation type="journal article" date="2018" name="Front. Microbiol.">
        <title>Hydrolytic Capabilities as a Key to Environmental Success: Chitinolytic and Cellulolytic Acidobacteria From Acidic Sub-arctic Soils and Boreal Peatlands.</title>
        <authorList>
            <person name="Belova S.E."/>
            <person name="Ravin N.V."/>
            <person name="Pankratov T.A."/>
            <person name="Rakitin A.L."/>
            <person name="Ivanova A.A."/>
            <person name="Beletsky A.V."/>
            <person name="Mardanov A.V."/>
            <person name="Sinninghe Damste J.S."/>
            <person name="Dedysh S.N."/>
        </authorList>
    </citation>
    <scope>NUCLEOTIDE SEQUENCE [LARGE SCALE GENOMIC DNA]</scope>
    <source>
        <strain evidence="1 2">SBC82</strain>
    </source>
</reference>
<keyword evidence="2" id="KW-1185">Reference proteome</keyword>
<dbReference type="Proteomes" id="UP000253606">
    <property type="component" value="Chromosome"/>
</dbReference>
<proteinExistence type="predicted"/>
<name>A0A2Z5FZY2_9BACT</name>
<evidence type="ECO:0000313" key="1">
    <source>
        <dbReference type="EMBL" id="AXC12392.1"/>
    </source>
</evidence>
<organism evidence="1 2">
    <name type="scientific">Acidisarcina polymorpha</name>
    <dbReference type="NCBI Taxonomy" id="2211140"/>
    <lineage>
        <taxon>Bacteria</taxon>
        <taxon>Pseudomonadati</taxon>
        <taxon>Acidobacteriota</taxon>
        <taxon>Terriglobia</taxon>
        <taxon>Terriglobales</taxon>
        <taxon>Acidobacteriaceae</taxon>
        <taxon>Acidisarcina</taxon>
    </lineage>
</organism>
<gene>
    <name evidence="1" type="ORF">ACPOL_3097</name>
</gene>
<accession>A0A2Z5FZY2</accession>
<sequence length="64" mass="7202">MACQCFTFTARPHLVLNLQCLEMNWLQPVSVSLRRTDRGLAVLTGKRPGRLPIGRKIPLTSLII</sequence>
<dbReference type="KEGG" id="abas:ACPOL_3097"/>
<dbReference type="AlphaFoldDB" id="A0A2Z5FZY2"/>
<dbReference type="EMBL" id="CP030840">
    <property type="protein sequence ID" value="AXC12392.1"/>
    <property type="molecule type" value="Genomic_DNA"/>
</dbReference>